<evidence type="ECO:0000313" key="2">
    <source>
        <dbReference type="EMBL" id="RLE47454.1"/>
    </source>
</evidence>
<dbReference type="EMBL" id="QMQV01000125">
    <property type="protein sequence ID" value="RLE47454.1"/>
    <property type="molecule type" value="Genomic_DNA"/>
</dbReference>
<reference evidence="2 3" key="1">
    <citation type="submission" date="2018-06" db="EMBL/GenBank/DDBJ databases">
        <title>Extensive metabolic versatility and redundancy in microbially diverse, dynamic hydrothermal sediments.</title>
        <authorList>
            <person name="Dombrowski N."/>
            <person name="Teske A."/>
            <person name="Baker B.J."/>
        </authorList>
    </citation>
    <scope>NUCLEOTIDE SEQUENCE [LARGE SCALE GENOMIC DNA]</scope>
    <source>
        <strain evidence="2">B66_G16</strain>
    </source>
</reference>
<name>A0A497EL15_9CREN</name>
<evidence type="ECO:0000313" key="3">
    <source>
        <dbReference type="Proteomes" id="UP000278475"/>
    </source>
</evidence>
<proteinExistence type="predicted"/>
<protein>
    <recommendedName>
        <fullName evidence="4">DUF1640 domain-containing protein</fullName>
    </recommendedName>
</protein>
<accession>A0A497EL15</accession>
<dbReference type="Proteomes" id="UP000278475">
    <property type="component" value="Unassembled WGS sequence"/>
</dbReference>
<organism evidence="2 3">
    <name type="scientific">Thermoproteota archaeon</name>
    <dbReference type="NCBI Taxonomy" id="2056631"/>
    <lineage>
        <taxon>Archaea</taxon>
        <taxon>Thermoproteota</taxon>
    </lineage>
</organism>
<dbReference type="Gene3D" id="1.20.1270.70">
    <property type="entry name" value="Designed single chain three-helix bundle"/>
    <property type="match status" value="1"/>
</dbReference>
<sequence length="100" mass="11324">MANIYEQVKQALQDIVAPKIREERGEIEGVRTEIRRLDERIDGLDGRIGGLDEKLVSKIDSLRSEVTTEIRRLDEKIVIGLELREKIAALEAKIAALTDK</sequence>
<feature type="coiled-coil region" evidence="1">
    <location>
        <begin position="20"/>
        <end position="47"/>
    </location>
</feature>
<gene>
    <name evidence="2" type="ORF">DRJ31_08830</name>
</gene>
<evidence type="ECO:0008006" key="4">
    <source>
        <dbReference type="Google" id="ProtNLM"/>
    </source>
</evidence>
<keyword evidence="1" id="KW-0175">Coiled coil</keyword>
<comment type="caution">
    <text evidence="2">The sequence shown here is derived from an EMBL/GenBank/DDBJ whole genome shotgun (WGS) entry which is preliminary data.</text>
</comment>
<evidence type="ECO:0000256" key="1">
    <source>
        <dbReference type="SAM" id="Coils"/>
    </source>
</evidence>
<dbReference type="AlphaFoldDB" id="A0A497EL15"/>